<evidence type="ECO:0000313" key="1">
    <source>
        <dbReference type="EMBL" id="RXW15611.1"/>
    </source>
</evidence>
<protein>
    <submittedName>
        <fullName evidence="1">Uncharacterized protein</fullName>
    </submittedName>
</protein>
<organism evidence="1 2">
    <name type="scientific">Candolleomyces aberdarensis</name>
    <dbReference type="NCBI Taxonomy" id="2316362"/>
    <lineage>
        <taxon>Eukaryota</taxon>
        <taxon>Fungi</taxon>
        <taxon>Dikarya</taxon>
        <taxon>Basidiomycota</taxon>
        <taxon>Agaricomycotina</taxon>
        <taxon>Agaricomycetes</taxon>
        <taxon>Agaricomycetidae</taxon>
        <taxon>Agaricales</taxon>
        <taxon>Agaricineae</taxon>
        <taxon>Psathyrellaceae</taxon>
        <taxon>Candolleomyces</taxon>
    </lineage>
</organism>
<dbReference type="EMBL" id="SDEE01000532">
    <property type="protein sequence ID" value="RXW15611.1"/>
    <property type="molecule type" value="Genomic_DNA"/>
</dbReference>
<evidence type="ECO:0000313" key="2">
    <source>
        <dbReference type="Proteomes" id="UP000290288"/>
    </source>
</evidence>
<reference evidence="1 2" key="1">
    <citation type="submission" date="2019-01" db="EMBL/GenBank/DDBJ databases">
        <title>Draft genome sequence of Psathyrella aberdarensis IHI B618.</title>
        <authorList>
            <person name="Buettner E."/>
            <person name="Kellner H."/>
        </authorList>
    </citation>
    <scope>NUCLEOTIDE SEQUENCE [LARGE SCALE GENOMIC DNA]</scope>
    <source>
        <strain evidence="1 2">IHI B618</strain>
    </source>
</reference>
<sequence>MSSSEEGVRLGPISKTVYNQEDAKGSIYNGNISGGVNATTHESGGDNRSTQVVKAGNDSHVRVSTVNVHCHAVSTVAAAVCAAVPLVALGMLGGRSDPIEELHHALGRLFGMYAKPTFQVVDRDSKLKMRPAMI</sequence>
<dbReference type="Proteomes" id="UP000290288">
    <property type="component" value="Unassembled WGS sequence"/>
</dbReference>
<comment type="caution">
    <text evidence="1">The sequence shown here is derived from an EMBL/GenBank/DDBJ whole genome shotgun (WGS) entry which is preliminary data.</text>
</comment>
<gene>
    <name evidence="1" type="ORF">EST38_g10250</name>
</gene>
<keyword evidence="2" id="KW-1185">Reference proteome</keyword>
<dbReference type="AlphaFoldDB" id="A0A4Q2DA29"/>
<accession>A0A4Q2DA29</accession>
<proteinExistence type="predicted"/>
<name>A0A4Q2DA29_9AGAR</name>